<evidence type="ECO:0000256" key="1">
    <source>
        <dbReference type="ARBA" id="ARBA00022645"/>
    </source>
</evidence>
<keyword evidence="1" id="KW-0121">Carboxypeptidase</keyword>
<dbReference type="EMBL" id="JBHSPB010000011">
    <property type="protein sequence ID" value="MFC5722322.1"/>
    <property type="molecule type" value="Genomic_DNA"/>
</dbReference>
<dbReference type="Pfam" id="PF00905">
    <property type="entry name" value="Transpeptidase"/>
    <property type="match status" value="1"/>
</dbReference>
<gene>
    <name evidence="13" type="ORF">ACFP1Z_19330</name>
</gene>
<keyword evidence="3 13" id="KW-0328">Glycosyltransferase</keyword>
<dbReference type="EC" id="2.4.-.-" evidence="13"/>
<feature type="region of interest" description="Disordered" evidence="9">
    <location>
        <begin position="1"/>
        <end position="33"/>
    </location>
</feature>
<keyword evidence="6" id="KW-0511">Multifunctional enzyme</keyword>
<keyword evidence="14" id="KW-1185">Reference proteome</keyword>
<evidence type="ECO:0000259" key="11">
    <source>
        <dbReference type="Pfam" id="PF00905"/>
    </source>
</evidence>
<feature type="compositionally biased region" description="Low complexity" evidence="9">
    <location>
        <begin position="738"/>
        <end position="753"/>
    </location>
</feature>
<comment type="catalytic activity">
    <reaction evidence="8">
        <text>[GlcNAc-(1-&gt;4)-Mur2Ac(oyl-L-Ala-gamma-D-Glu-L-Lys-D-Ala-D-Ala)](n)-di-trans,octa-cis-undecaprenyl diphosphate + beta-D-GlcNAc-(1-&gt;4)-Mur2Ac(oyl-L-Ala-gamma-D-Glu-L-Lys-D-Ala-D-Ala)-di-trans,octa-cis-undecaprenyl diphosphate = [GlcNAc-(1-&gt;4)-Mur2Ac(oyl-L-Ala-gamma-D-Glu-L-Lys-D-Ala-D-Ala)](n+1)-di-trans,octa-cis-undecaprenyl diphosphate + di-trans,octa-cis-undecaprenyl diphosphate + H(+)</text>
        <dbReference type="Rhea" id="RHEA:23708"/>
        <dbReference type="Rhea" id="RHEA-COMP:9602"/>
        <dbReference type="Rhea" id="RHEA-COMP:9603"/>
        <dbReference type="ChEBI" id="CHEBI:15378"/>
        <dbReference type="ChEBI" id="CHEBI:58405"/>
        <dbReference type="ChEBI" id="CHEBI:60033"/>
        <dbReference type="ChEBI" id="CHEBI:78435"/>
        <dbReference type="EC" id="2.4.99.28"/>
    </reaction>
</comment>
<evidence type="ECO:0000256" key="4">
    <source>
        <dbReference type="ARBA" id="ARBA00022679"/>
    </source>
</evidence>
<keyword evidence="10" id="KW-0812">Transmembrane</keyword>
<dbReference type="InterPro" id="IPR036950">
    <property type="entry name" value="PBP_transglycosylase"/>
</dbReference>
<evidence type="ECO:0000256" key="10">
    <source>
        <dbReference type="SAM" id="Phobius"/>
    </source>
</evidence>
<feature type="domain" description="Glycosyl transferase family 51" evidence="12">
    <location>
        <begin position="90"/>
        <end position="267"/>
    </location>
</feature>
<evidence type="ECO:0000256" key="3">
    <source>
        <dbReference type="ARBA" id="ARBA00022676"/>
    </source>
</evidence>
<reference evidence="14" key="1">
    <citation type="journal article" date="2019" name="Int. J. Syst. Evol. Microbiol.">
        <title>The Global Catalogue of Microorganisms (GCM) 10K type strain sequencing project: providing services to taxonomists for standard genome sequencing and annotation.</title>
        <authorList>
            <consortium name="The Broad Institute Genomics Platform"/>
            <consortium name="The Broad Institute Genome Sequencing Center for Infectious Disease"/>
            <person name="Wu L."/>
            <person name="Ma J."/>
        </authorList>
    </citation>
    <scope>NUCLEOTIDE SEQUENCE [LARGE SCALE GENOMIC DNA]</scope>
    <source>
        <strain evidence="14">CGMCC 4.7304</strain>
    </source>
</reference>
<evidence type="ECO:0000256" key="5">
    <source>
        <dbReference type="ARBA" id="ARBA00022801"/>
    </source>
</evidence>
<evidence type="ECO:0000256" key="6">
    <source>
        <dbReference type="ARBA" id="ARBA00023268"/>
    </source>
</evidence>
<dbReference type="Pfam" id="PF00912">
    <property type="entry name" value="Transgly"/>
    <property type="match status" value="1"/>
</dbReference>
<keyword evidence="5" id="KW-0378">Hydrolase</keyword>
<evidence type="ECO:0000256" key="7">
    <source>
        <dbReference type="ARBA" id="ARBA00034000"/>
    </source>
</evidence>
<dbReference type="InterPro" id="IPR001460">
    <property type="entry name" value="PCN-bd_Tpept"/>
</dbReference>
<keyword evidence="10" id="KW-1133">Transmembrane helix</keyword>
<evidence type="ECO:0000256" key="9">
    <source>
        <dbReference type="SAM" id="MobiDB-lite"/>
    </source>
</evidence>
<dbReference type="InterPro" id="IPR023346">
    <property type="entry name" value="Lysozyme-like_dom_sf"/>
</dbReference>
<dbReference type="SUPFAM" id="SSF53955">
    <property type="entry name" value="Lysozyme-like"/>
    <property type="match status" value="1"/>
</dbReference>
<evidence type="ECO:0000313" key="14">
    <source>
        <dbReference type="Proteomes" id="UP001596083"/>
    </source>
</evidence>
<dbReference type="PANTHER" id="PTHR32282:SF34">
    <property type="entry name" value="PENICILLIN-BINDING PROTEIN 1A"/>
    <property type="match status" value="1"/>
</dbReference>
<comment type="caution">
    <text evidence="13">The sequence shown here is derived from an EMBL/GenBank/DDBJ whole genome shotgun (WGS) entry which is preliminary data.</text>
</comment>
<keyword evidence="10" id="KW-0472">Membrane</keyword>
<dbReference type="RefSeq" id="WP_390317707.1">
    <property type="nucleotide sequence ID" value="NZ_JBHSPB010000011.1"/>
</dbReference>
<evidence type="ECO:0000256" key="2">
    <source>
        <dbReference type="ARBA" id="ARBA00022670"/>
    </source>
</evidence>
<feature type="region of interest" description="Disordered" evidence="9">
    <location>
        <begin position="661"/>
        <end position="753"/>
    </location>
</feature>
<organism evidence="13 14">
    <name type="scientific">Streptomyces gamaensis</name>
    <dbReference type="NCBI Taxonomy" id="1763542"/>
    <lineage>
        <taxon>Bacteria</taxon>
        <taxon>Bacillati</taxon>
        <taxon>Actinomycetota</taxon>
        <taxon>Actinomycetes</taxon>
        <taxon>Kitasatosporales</taxon>
        <taxon>Streptomycetaceae</taxon>
        <taxon>Streptomyces</taxon>
    </lineage>
</organism>
<evidence type="ECO:0000313" key="13">
    <source>
        <dbReference type="EMBL" id="MFC5722322.1"/>
    </source>
</evidence>
<dbReference type="Gene3D" id="1.10.3810.10">
    <property type="entry name" value="Biosynthetic peptidoglycan transglycosylase-like"/>
    <property type="match status" value="1"/>
</dbReference>
<feature type="compositionally biased region" description="Low complexity" evidence="9">
    <location>
        <begin position="704"/>
        <end position="721"/>
    </location>
</feature>
<keyword evidence="2" id="KW-0645">Protease</keyword>
<dbReference type="InterPro" id="IPR050396">
    <property type="entry name" value="Glycosyltr_51/Transpeptidase"/>
</dbReference>
<name>A0ABW0Z1J7_9ACTN</name>
<protein>
    <submittedName>
        <fullName evidence="13">Transglycosylase domain-containing protein</fullName>
        <ecNumber evidence="13">2.4.-.-</ecNumber>
    </submittedName>
</protein>
<accession>A0ABW0Z1J7</accession>
<evidence type="ECO:0000256" key="8">
    <source>
        <dbReference type="ARBA" id="ARBA00049902"/>
    </source>
</evidence>
<dbReference type="Gene3D" id="3.40.710.10">
    <property type="entry name" value="DD-peptidase/beta-lactamase superfamily"/>
    <property type="match status" value="1"/>
</dbReference>
<feature type="domain" description="Penicillin-binding protein transpeptidase" evidence="11">
    <location>
        <begin position="368"/>
        <end position="611"/>
    </location>
</feature>
<dbReference type="PANTHER" id="PTHR32282">
    <property type="entry name" value="BINDING PROTEIN TRANSPEPTIDASE, PUTATIVE-RELATED"/>
    <property type="match status" value="1"/>
</dbReference>
<feature type="compositionally biased region" description="Basic residues" evidence="9">
    <location>
        <begin position="9"/>
        <end position="24"/>
    </location>
</feature>
<comment type="catalytic activity">
    <reaction evidence="7">
        <text>Preferential cleavage: (Ac)2-L-Lys-D-Ala-|-D-Ala. Also transpeptidation of peptidyl-alanyl moieties that are N-acyl substituents of D-alanine.</text>
        <dbReference type="EC" id="3.4.16.4"/>
    </reaction>
</comment>
<dbReference type="InterPro" id="IPR012338">
    <property type="entry name" value="Beta-lactam/transpept-like"/>
</dbReference>
<dbReference type="InterPro" id="IPR001264">
    <property type="entry name" value="Glyco_trans_51"/>
</dbReference>
<feature type="transmembrane region" description="Helical" evidence="10">
    <location>
        <begin position="47"/>
        <end position="69"/>
    </location>
</feature>
<feature type="compositionally biased region" description="Pro residues" evidence="9">
    <location>
        <begin position="672"/>
        <end position="690"/>
    </location>
</feature>
<evidence type="ECO:0000259" key="12">
    <source>
        <dbReference type="Pfam" id="PF00912"/>
    </source>
</evidence>
<proteinExistence type="predicted"/>
<dbReference type="GO" id="GO:0016757">
    <property type="term" value="F:glycosyltransferase activity"/>
    <property type="evidence" value="ECO:0007669"/>
    <property type="project" value="UniProtKB-KW"/>
</dbReference>
<dbReference type="SUPFAM" id="SSF56601">
    <property type="entry name" value="beta-lactamase/transpeptidase-like"/>
    <property type="match status" value="1"/>
</dbReference>
<sequence length="753" mass="79770">MGRADIRRTTRHRGRDKRRRNGRRRTADPGARPRKRGLRRFLTWRKVLGTVLTGCVLGVGAFLALYFSISIPEGNAAARVQSNIYKLPDGTVLARTGQVNREHISLSRIPREVQQAFVAAENKTFYEDAGVDVGGIARAALSTLTGRGRQGGSTITQQYVKNYYLDQDQTLTRKVKELIIALKVDQRQTKQEILEGYLNTSYFGRGAYGIQAAARAYYGKDADRLTVAEGAYLATLLQAPSQYDWAVAQPATKKLVEARWNYVLDNMTGMKWLDEGARRSLTFPVPADRRPDPGLGGQTGYIVKTADQELLRAGVDERSLAAGGWTVTVTIDPAKQKALEAAVKDRLTSELDPKKRSVDAAVQAGAASVDPATGAVLALYGGEDYTRHYLNNASRRDYQPASTFKPVILASALQHGSTTQDGKPITAATVYDGNSRTPVKGSAVPFAPPNEDNQDYGQTDVQRAMNNSVNTVFAQMAVDVGLGAVKKTAIDLGISEKAGGFDEKPAMSLGVMGASPLDMAGVYATFDNHGKRVTPSLVKSAVRNGHKTELPDPVGGQVLSRKTADAVTSVLTGVVNDGSGAAVRSDKYATAGKTGTSDDDKSAWFVGYTPHLVTAVGLFGEGQGGTQVSLYGAAGSGKRVGGGGYPARIWSAYTEAALSGEPSSSFDLQATAPPPPSDPPRTSAPPPPSVSPRTTPATPPTSPPSRHTTPTPRLTPDPSSSANRSGDRGHSSPPPQPGGSASGSADPGLAHDG</sequence>
<dbReference type="Proteomes" id="UP001596083">
    <property type="component" value="Unassembled WGS sequence"/>
</dbReference>
<keyword evidence="4 13" id="KW-0808">Transferase</keyword>